<keyword evidence="1" id="KW-0614">Plasmid</keyword>
<geneLocation type="plasmid" evidence="1">
    <name>pEh1A</name>
</geneLocation>
<reference evidence="1" key="1">
    <citation type="journal article" date="2015" name="Antimicrob. Agents Chemother.">
        <title>Characterization of Tn3000, a new transposon possibly related with blaNDM-1 dissemination among Enterobacteriaceae in Brazil, Nepal, Morocco and India.</title>
        <authorList>
            <person name="Campos J.C."/>
            <person name="Sampaio J.L.M."/>
        </authorList>
    </citation>
    <scope>NUCLEOTIDE SEQUENCE</scope>
    <source>
        <strain evidence="1">E0083033-1</strain>
        <plasmid evidence="1">pEh1A</plasmid>
    </source>
</reference>
<organism evidence="1">
    <name type="scientific">Enterobacter hormaechei</name>
    <dbReference type="NCBI Taxonomy" id="158836"/>
    <lineage>
        <taxon>Bacteria</taxon>
        <taxon>Pseudomonadati</taxon>
        <taxon>Pseudomonadota</taxon>
        <taxon>Gammaproteobacteria</taxon>
        <taxon>Enterobacterales</taxon>
        <taxon>Enterobacteriaceae</taxon>
        <taxon>Enterobacter</taxon>
        <taxon>Enterobacter cloacae complex</taxon>
    </lineage>
</organism>
<protein>
    <submittedName>
        <fullName evidence="1">Uncharacterized protein</fullName>
    </submittedName>
</protein>
<sequence length="132" mass="14804">MLSAIAVLVAYGTMLTGLRPFPLLTEILTHYSKLIFTISAPPEILINLFSELRIREEGLLHEEHKRWRIVVNGGLLLSRKERAMIITLSEQIILTANQPRSGTHHFSARASVQTSDSVDAVEGRFVPRADLM</sequence>
<accession>A0A0N9DZ99</accession>
<gene>
    <name evidence="1" type="ORF">AA409_0012</name>
</gene>
<evidence type="ECO:0000313" key="1">
    <source>
        <dbReference type="EMBL" id="ALF35326.1"/>
    </source>
</evidence>
<dbReference type="RefSeq" id="WP_015632381.1">
    <property type="nucleotide sequence ID" value="NZ_KR822246.1"/>
</dbReference>
<dbReference type="AlphaFoldDB" id="A0A0N9DZ99"/>
<proteinExistence type="predicted"/>
<dbReference type="EMBL" id="KR822246">
    <property type="protein sequence ID" value="ALF35326.1"/>
    <property type="molecule type" value="Genomic_DNA"/>
</dbReference>
<name>A0A0N9DZ99_9ENTR</name>